<accession>Q23QV0</accession>
<dbReference type="EMBL" id="GG662647">
    <property type="protein sequence ID" value="EAR98788.1"/>
    <property type="molecule type" value="Genomic_DNA"/>
</dbReference>
<name>Q23QV0_TETTS</name>
<evidence type="ECO:0000313" key="2">
    <source>
        <dbReference type="Proteomes" id="UP000009168"/>
    </source>
</evidence>
<dbReference type="InParanoid" id="Q23QV0"/>
<dbReference type="AlphaFoldDB" id="Q23QV0"/>
<dbReference type="GeneID" id="7843221"/>
<protein>
    <submittedName>
        <fullName evidence="1">Uncharacterized protein</fullName>
    </submittedName>
</protein>
<reference evidence="2" key="1">
    <citation type="journal article" date="2006" name="PLoS Biol.">
        <title>Macronuclear genome sequence of the ciliate Tetrahymena thermophila, a model eukaryote.</title>
        <authorList>
            <person name="Eisen J.A."/>
            <person name="Coyne R.S."/>
            <person name="Wu M."/>
            <person name="Wu D."/>
            <person name="Thiagarajan M."/>
            <person name="Wortman J.R."/>
            <person name="Badger J.H."/>
            <person name="Ren Q."/>
            <person name="Amedeo P."/>
            <person name="Jones K.M."/>
            <person name="Tallon L.J."/>
            <person name="Delcher A.L."/>
            <person name="Salzberg S.L."/>
            <person name="Silva J.C."/>
            <person name="Haas B.J."/>
            <person name="Majoros W.H."/>
            <person name="Farzad M."/>
            <person name="Carlton J.M."/>
            <person name="Smith R.K. Jr."/>
            <person name="Garg J."/>
            <person name="Pearlman R.E."/>
            <person name="Karrer K.M."/>
            <person name="Sun L."/>
            <person name="Manning G."/>
            <person name="Elde N.C."/>
            <person name="Turkewitz A.P."/>
            <person name="Asai D.J."/>
            <person name="Wilkes D.E."/>
            <person name="Wang Y."/>
            <person name="Cai H."/>
            <person name="Collins K."/>
            <person name="Stewart B.A."/>
            <person name="Lee S.R."/>
            <person name="Wilamowska K."/>
            <person name="Weinberg Z."/>
            <person name="Ruzzo W.L."/>
            <person name="Wloga D."/>
            <person name="Gaertig J."/>
            <person name="Frankel J."/>
            <person name="Tsao C.-C."/>
            <person name="Gorovsky M.A."/>
            <person name="Keeling P.J."/>
            <person name="Waller R.F."/>
            <person name="Patron N.J."/>
            <person name="Cherry J.M."/>
            <person name="Stover N.A."/>
            <person name="Krieger C.J."/>
            <person name="del Toro C."/>
            <person name="Ryder H.F."/>
            <person name="Williamson S.C."/>
            <person name="Barbeau R.A."/>
            <person name="Hamilton E.P."/>
            <person name="Orias E."/>
        </authorList>
    </citation>
    <scope>NUCLEOTIDE SEQUENCE [LARGE SCALE GENOMIC DNA]</scope>
    <source>
        <strain evidence="2">SB210</strain>
    </source>
</reference>
<gene>
    <name evidence="1" type="ORF">TTHERM_00249840</name>
</gene>
<sequence>MAITKQLFKSQLAIIRIKNLSEAAELIKAAVSIFKNYFEFSLNLKVTPYSPYQESSR</sequence>
<keyword evidence="2" id="KW-1185">Reference proteome</keyword>
<dbReference type="RefSeq" id="XP_001019033.1">
    <property type="nucleotide sequence ID" value="XM_001019033.1"/>
</dbReference>
<organism evidence="1 2">
    <name type="scientific">Tetrahymena thermophila (strain SB210)</name>
    <dbReference type="NCBI Taxonomy" id="312017"/>
    <lineage>
        <taxon>Eukaryota</taxon>
        <taxon>Sar</taxon>
        <taxon>Alveolata</taxon>
        <taxon>Ciliophora</taxon>
        <taxon>Intramacronucleata</taxon>
        <taxon>Oligohymenophorea</taxon>
        <taxon>Hymenostomatida</taxon>
        <taxon>Tetrahymenina</taxon>
        <taxon>Tetrahymenidae</taxon>
        <taxon>Tetrahymena</taxon>
    </lineage>
</organism>
<dbReference type="HOGENOM" id="CLU_3000657_0_0_1"/>
<dbReference type="KEGG" id="tet:TTHERM_00249840"/>
<evidence type="ECO:0000313" key="1">
    <source>
        <dbReference type="EMBL" id="EAR98788.1"/>
    </source>
</evidence>
<proteinExistence type="predicted"/>
<dbReference type="Proteomes" id="UP000009168">
    <property type="component" value="Unassembled WGS sequence"/>
</dbReference>